<reference evidence="3 4" key="1">
    <citation type="submission" date="2016-03" db="EMBL/GenBank/DDBJ databases">
        <title>Chemosynthetic sulphur-oxidizing symbionts of marine invertebrate animals are capable of nitrogen fixation.</title>
        <authorList>
            <person name="Petersen J.M."/>
            <person name="Kemper A."/>
            <person name="Gruber-Vodicka H."/>
            <person name="Cardini U."/>
            <person name="Geest Mvander."/>
            <person name="Kleiner M."/>
            <person name="Bulgheresi S."/>
            <person name="Fussmann M."/>
            <person name="Herbold C."/>
            <person name="Seah B.K.B."/>
            <person name="Antony C.Paul."/>
            <person name="Liu D."/>
            <person name="Belitz A."/>
            <person name="Weber M."/>
        </authorList>
    </citation>
    <scope>NUCLEOTIDE SEQUENCE [LARGE SCALE GENOMIC DNA]</scope>
    <source>
        <strain evidence="3">G_D</strain>
    </source>
</reference>
<dbReference type="SUPFAM" id="SSF47473">
    <property type="entry name" value="EF-hand"/>
    <property type="match status" value="1"/>
</dbReference>
<dbReference type="Gene3D" id="1.10.238.10">
    <property type="entry name" value="EF-hand"/>
    <property type="match status" value="1"/>
</dbReference>
<dbReference type="RefSeq" id="WP_069003080.1">
    <property type="nucleotide sequence ID" value="NZ_LVJW01000006.1"/>
</dbReference>
<protein>
    <recommendedName>
        <fullName evidence="2">EF-hand domain-containing protein</fullName>
    </recommendedName>
</protein>
<dbReference type="Pfam" id="PF13202">
    <property type="entry name" value="EF-hand_5"/>
    <property type="match status" value="2"/>
</dbReference>
<gene>
    <name evidence="3" type="ORF">A3196_04900</name>
</gene>
<organism evidence="3 4">
    <name type="scientific">Candidatus Thiodiazotropha endoloripes</name>
    <dbReference type="NCBI Taxonomy" id="1818881"/>
    <lineage>
        <taxon>Bacteria</taxon>
        <taxon>Pseudomonadati</taxon>
        <taxon>Pseudomonadota</taxon>
        <taxon>Gammaproteobacteria</taxon>
        <taxon>Chromatiales</taxon>
        <taxon>Sedimenticolaceae</taxon>
        <taxon>Candidatus Thiodiazotropha</taxon>
    </lineage>
</organism>
<feature type="chain" id="PRO_5009119046" description="EF-hand domain-containing protein" evidence="1">
    <location>
        <begin position="22"/>
        <end position="84"/>
    </location>
</feature>
<evidence type="ECO:0000256" key="1">
    <source>
        <dbReference type="SAM" id="SignalP"/>
    </source>
</evidence>
<evidence type="ECO:0000313" key="4">
    <source>
        <dbReference type="Proteomes" id="UP000094849"/>
    </source>
</evidence>
<keyword evidence="1" id="KW-0732">Signal</keyword>
<dbReference type="EMBL" id="LVJZ01000003">
    <property type="protein sequence ID" value="ODB96158.1"/>
    <property type="molecule type" value="Genomic_DNA"/>
</dbReference>
<name>A0A1E2UN25_9GAMM</name>
<evidence type="ECO:0000259" key="2">
    <source>
        <dbReference type="Pfam" id="PF13202"/>
    </source>
</evidence>
<evidence type="ECO:0000313" key="3">
    <source>
        <dbReference type="EMBL" id="ODB96158.1"/>
    </source>
</evidence>
<dbReference type="GO" id="GO:0005509">
    <property type="term" value="F:calcium ion binding"/>
    <property type="evidence" value="ECO:0007669"/>
    <property type="project" value="InterPro"/>
</dbReference>
<sequence>MNTKTIKLAALALVTAGFVTAAVAGEDAFTALDTNADGSISSEEATANEALYKGWEAADANQDGSVDAAEFSAFEAKVMPAETK</sequence>
<dbReference type="PROSITE" id="PS00018">
    <property type="entry name" value="EF_HAND_1"/>
    <property type="match status" value="1"/>
</dbReference>
<feature type="signal peptide" evidence="1">
    <location>
        <begin position="1"/>
        <end position="21"/>
    </location>
</feature>
<dbReference type="AlphaFoldDB" id="A0A1E2UN25"/>
<dbReference type="InterPro" id="IPR018247">
    <property type="entry name" value="EF_Hand_1_Ca_BS"/>
</dbReference>
<dbReference type="InterPro" id="IPR011992">
    <property type="entry name" value="EF-hand-dom_pair"/>
</dbReference>
<dbReference type="Proteomes" id="UP000094849">
    <property type="component" value="Unassembled WGS sequence"/>
</dbReference>
<dbReference type="InterPro" id="IPR002048">
    <property type="entry name" value="EF_hand_dom"/>
</dbReference>
<proteinExistence type="predicted"/>
<feature type="domain" description="EF-hand" evidence="2">
    <location>
        <begin position="26"/>
        <end position="44"/>
    </location>
</feature>
<keyword evidence="4" id="KW-1185">Reference proteome</keyword>
<comment type="caution">
    <text evidence="3">The sequence shown here is derived from an EMBL/GenBank/DDBJ whole genome shotgun (WGS) entry which is preliminary data.</text>
</comment>
<accession>A0A1E2UN25</accession>
<feature type="domain" description="EF-hand" evidence="2">
    <location>
        <begin position="57"/>
        <end position="74"/>
    </location>
</feature>